<keyword evidence="1" id="KW-0805">Transcription regulation</keyword>
<keyword evidence="2" id="KW-0238">DNA-binding</keyword>
<evidence type="ECO:0000256" key="1">
    <source>
        <dbReference type="ARBA" id="ARBA00023015"/>
    </source>
</evidence>
<comment type="caution">
    <text evidence="5">The sequence shown here is derived from an EMBL/GenBank/DDBJ whole genome shotgun (WGS) entry which is preliminary data.</text>
</comment>
<reference evidence="5 6" key="1">
    <citation type="submission" date="2017-12" db="EMBL/GenBank/DDBJ databases">
        <title>Phylogenetic diversity of female urinary microbiome.</title>
        <authorList>
            <person name="Thomas-White K."/>
            <person name="Wolfe A.J."/>
        </authorList>
    </citation>
    <scope>NUCLEOTIDE SEQUENCE [LARGE SCALE GENOMIC DNA]</scope>
    <source>
        <strain evidence="5 6">UMB0064</strain>
    </source>
</reference>
<dbReference type="InterPro" id="IPR010982">
    <property type="entry name" value="Lambda_DNA-bd_dom_sf"/>
</dbReference>
<protein>
    <submittedName>
        <fullName evidence="5">LacI family transcriptional regulator</fullName>
    </submittedName>
</protein>
<organism evidence="5 6">
    <name type="scientific">Alloscardovia omnicolens</name>
    <dbReference type="NCBI Taxonomy" id="419015"/>
    <lineage>
        <taxon>Bacteria</taxon>
        <taxon>Bacillati</taxon>
        <taxon>Actinomycetota</taxon>
        <taxon>Actinomycetes</taxon>
        <taxon>Bifidobacteriales</taxon>
        <taxon>Bifidobacteriaceae</taxon>
        <taxon>Alloscardovia</taxon>
    </lineage>
</organism>
<proteinExistence type="predicted"/>
<dbReference type="GO" id="GO:0003700">
    <property type="term" value="F:DNA-binding transcription factor activity"/>
    <property type="evidence" value="ECO:0007669"/>
    <property type="project" value="TreeGrafter"/>
</dbReference>
<gene>
    <name evidence="5" type="ORF">CYJ32_02445</name>
</gene>
<dbReference type="Pfam" id="PF00356">
    <property type="entry name" value="LacI"/>
    <property type="match status" value="1"/>
</dbReference>
<dbReference type="AlphaFoldDB" id="A0A2I1M848"/>
<dbReference type="EMBL" id="PKGU01000001">
    <property type="protein sequence ID" value="PKZ16298.1"/>
    <property type="molecule type" value="Genomic_DNA"/>
</dbReference>
<dbReference type="Pfam" id="PF13377">
    <property type="entry name" value="Peripla_BP_3"/>
    <property type="match status" value="1"/>
</dbReference>
<dbReference type="Gene3D" id="3.40.50.2300">
    <property type="match status" value="2"/>
</dbReference>
<dbReference type="InterPro" id="IPR028082">
    <property type="entry name" value="Peripla_BP_I"/>
</dbReference>
<evidence type="ECO:0000256" key="2">
    <source>
        <dbReference type="ARBA" id="ARBA00023125"/>
    </source>
</evidence>
<dbReference type="CDD" id="cd06267">
    <property type="entry name" value="PBP1_LacI_sugar_binding-like"/>
    <property type="match status" value="1"/>
</dbReference>
<dbReference type="SMART" id="SM00354">
    <property type="entry name" value="HTH_LACI"/>
    <property type="match status" value="1"/>
</dbReference>
<evidence type="ECO:0000313" key="6">
    <source>
        <dbReference type="Proteomes" id="UP000242263"/>
    </source>
</evidence>
<dbReference type="GO" id="GO:0000976">
    <property type="term" value="F:transcription cis-regulatory region binding"/>
    <property type="evidence" value="ECO:0007669"/>
    <property type="project" value="TreeGrafter"/>
</dbReference>
<dbReference type="CDD" id="cd01392">
    <property type="entry name" value="HTH_LacI"/>
    <property type="match status" value="1"/>
</dbReference>
<dbReference type="SUPFAM" id="SSF47413">
    <property type="entry name" value="lambda repressor-like DNA-binding domains"/>
    <property type="match status" value="1"/>
</dbReference>
<dbReference type="InterPro" id="IPR046335">
    <property type="entry name" value="LacI/GalR-like_sensor"/>
</dbReference>
<dbReference type="PANTHER" id="PTHR30146:SF109">
    <property type="entry name" value="HTH-TYPE TRANSCRIPTIONAL REGULATOR GALS"/>
    <property type="match status" value="1"/>
</dbReference>
<dbReference type="PROSITE" id="PS50932">
    <property type="entry name" value="HTH_LACI_2"/>
    <property type="match status" value="1"/>
</dbReference>
<accession>A0A2I1M848</accession>
<evidence type="ECO:0000313" key="5">
    <source>
        <dbReference type="EMBL" id="PKZ16298.1"/>
    </source>
</evidence>
<dbReference type="PANTHER" id="PTHR30146">
    <property type="entry name" value="LACI-RELATED TRANSCRIPTIONAL REPRESSOR"/>
    <property type="match status" value="1"/>
</dbReference>
<evidence type="ECO:0000259" key="4">
    <source>
        <dbReference type="PROSITE" id="PS50932"/>
    </source>
</evidence>
<dbReference type="Proteomes" id="UP000242263">
    <property type="component" value="Unassembled WGS sequence"/>
</dbReference>
<feature type="domain" description="HTH lacI-type" evidence="4">
    <location>
        <begin position="4"/>
        <end position="58"/>
    </location>
</feature>
<name>A0A2I1M848_9BIFI</name>
<dbReference type="RefSeq" id="WP_049216140.1">
    <property type="nucleotide sequence ID" value="NZ_JASOFK010000007.1"/>
</dbReference>
<keyword evidence="3" id="KW-0804">Transcription</keyword>
<evidence type="ECO:0000256" key="3">
    <source>
        <dbReference type="ARBA" id="ARBA00023163"/>
    </source>
</evidence>
<dbReference type="InterPro" id="IPR000843">
    <property type="entry name" value="HTH_LacI"/>
</dbReference>
<dbReference type="SUPFAM" id="SSF53822">
    <property type="entry name" value="Periplasmic binding protein-like I"/>
    <property type="match status" value="1"/>
</dbReference>
<sequence length="364" mass="40081">MRKSTVYDVAKKAGVSTATVSFAFRHPDKVKDKTRKKVLDAAAILDYVPSASARGLARGKTGALGLYSFDMLLECPQGSELEDLNALNEQNDSSFTRPNMFVYPLYVDEIQRGFELECWHRGKTVLLGTANSPKENNSITDIAGSVDGLAVFPNHGTDDLPLPQLCRTVPLVRIGDLDNTLSCASIYCDNTAGIISLIDHLIDIHHITDMSFIGEITTFDMRSRFNAFQQHVTQRGIQVTTALLDNSEATSQEWMVKLCEAIDTNQLPQAIVCANDQTALNVMEILTDAGIRIPEDILITGFDGIMAAEFSRPPITTVRQPMEHMGRLAAKLLDERAGIPWDSPQSYKLPVRMIIGESCGCKTQ</sequence>
<dbReference type="Gene3D" id="1.10.260.40">
    <property type="entry name" value="lambda repressor-like DNA-binding domains"/>
    <property type="match status" value="1"/>
</dbReference>